<protein>
    <recommendedName>
        <fullName evidence="9">Large-conductance mechanosensitive channel</fullName>
    </recommendedName>
</protein>
<evidence type="ECO:0000256" key="6">
    <source>
        <dbReference type="ARBA" id="ARBA00023065"/>
    </source>
</evidence>
<dbReference type="RefSeq" id="WP_345249714.1">
    <property type="nucleotide sequence ID" value="NZ_BAABHD010000084.1"/>
</dbReference>
<evidence type="ECO:0000256" key="3">
    <source>
        <dbReference type="ARBA" id="ARBA00022475"/>
    </source>
</evidence>
<keyword evidence="7 9" id="KW-0472">Membrane</keyword>
<evidence type="ECO:0000256" key="8">
    <source>
        <dbReference type="ARBA" id="ARBA00023303"/>
    </source>
</evidence>
<reference evidence="11" key="1">
    <citation type="journal article" date="2019" name="Int. J. Syst. Evol. Microbiol.">
        <title>The Global Catalogue of Microorganisms (GCM) 10K type strain sequencing project: providing services to taxonomists for standard genome sequencing and annotation.</title>
        <authorList>
            <consortium name="The Broad Institute Genomics Platform"/>
            <consortium name="The Broad Institute Genome Sequencing Center for Infectious Disease"/>
            <person name="Wu L."/>
            <person name="Ma J."/>
        </authorList>
    </citation>
    <scope>NUCLEOTIDE SEQUENCE [LARGE SCALE GENOMIC DNA]</scope>
    <source>
        <strain evidence="11">JCM 17927</strain>
    </source>
</reference>
<feature type="transmembrane region" description="Helical" evidence="9">
    <location>
        <begin position="76"/>
        <end position="94"/>
    </location>
</feature>
<dbReference type="InterPro" id="IPR036019">
    <property type="entry name" value="MscL_channel"/>
</dbReference>
<comment type="similarity">
    <text evidence="9">Belongs to the MscL family.</text>
</comment>
<comment type="caution">
    <text evidence="10">The sequence shown here is derived from an EMBL/GenBank/DDBJ whole genome shotgun (WGS) entry which is preliminary data.</text>
</comment>
<dbReference type="Gene3D" id="1.10.1200.120">
    <property type="entry name" value="Large-conductance mechanosensitive channel, MscL, domain 1"/>
    <property type="match status" value="1"/>
</dbReference>
<evidence type="ECO:0000313" key="10">
    <source>
        <dbReference type="EMBL" id="GAA4469819.1"/>
    </source>
</evidence>
<dbReference type="Proteomes" id="UP001501175">
    <property type="component" value="Unassembled WGS sequence"/>
</dbReference>
<feature type="transmembrane region" description="Helical" evidence="9">
    <location>
        <begin position="12"/>
        <end position="31"/>
    </location>
</feature>
<dbReference type="NCBIfam" id="NF001843">
    <property type="entry name" value="PRK00567.1-4"/>
    <property type="match status" value="1"/>
</dbReference>
<organism evidence="10 11">
    <name type="scientific">Nibrella saemangeumensis</name>
    <dbReference type="NCBI Taxonomy" id="1084526"/>
    <lineage>
        <taxon>Bacteria</taxon>
        <taxon>Pseudomonadati</taxon>
        <taxon>Bacteroidota</taxon>
        <taxon>Cytophagia</taxon>
        <taxon>Cytophagales</taxon>
        <taxon>Spirosomataceae</taxon>
        <taxon>Nibrella</taxon>
    </lineage>
</organism>
<dbReference type="Pfam" id="PF01741">
    <property type="entry name" value="MscL"/>
    <property type="match status" value="1"/>
</dbReference>
<accession>A0ABP8NRG1</accession>
<comment type="subcellular location">
    <subcellularLocation>
        <location evidence="9">Cell membrane</location>
        <topology evidence="9">Multi-pass membrane protein</topology>
    </subcellularLocation>
    <subcellularLocation>
        <location evidence="1">Membrane</location>
        <topology evidence="1">Multi-pass membrane protein</topology>
    </subcellularLocation>
</comment>
<keyword evidence="11" id="KW-1185">Reference proteome</keyword>
<evidence type="ECO:0000256" key="4">
    <source>
        <dbReference type="ARBA" id="ARBA00022692"/>
    </source>
</evidence>
<keyword evidence="8 9" id="KW-0407">Ion channel</keyword>
<dbReference type="EMBL" id="BAABHD010000084">
    <property type="protein sequence ID" value="GAA4469819.1"/>
    <property type="molecule type" value="Genomic_DNA"/>
</dbReference>
<keyword evidence="4 9" id="KW-0812">Transmembrane</keyword>
<evidence type="ECO:0000256" key="9">
    <source>
        <dbReference type="HAMAP-Rule" id="MF_00115"/>
    </source>
</evidence>
<keyword evidence="3 9" id="KW-1003">Cell membrane</keyword>
<dbReference type="NCBIfam" id="TIGR00220">
    <property type="entry name" value="mscL"/>
    <property type="match status" value="1"/>
</dbReference>
<name>A0ABP8NRG1_9BACT</name>
<comment type="function">
    <text evidence="9">Channel that opens in response to stretch forces in the membrane lipid bilayer. May participate in the regulation of osmotic pressure changes within the cell.</text>
</comment>
<evidence type="ECO:0000256" key="2">
    <source>
        <dbReference type="ARBA" id="ARBA00022448"/>
    </source>
</evidence>
<gene>
    <name evidence="9 10" type="primary">mscL</name>
    <name evidence="10" type="ORF">GCM10023189_57420</name>
</gene>
<dbReference type="PANTHER" id="PTHR30266:SF2">
    <property type="entry name" value="LARGE-CONDUCTANCE MECHANOSENSITIVE CHANNEL"/>
    <property type="match status" value="1"/>
</dbReference>
<evidence type="ECO:0000256" key="1">
    <source>
        <dbReference type="ARBA" id="ARBA00004141"/>
    </source>
</evidence>
<dbReference type="PRINTS" id="PR01264">
    <property type="entry name" value="MECHCHANNEL"/>
</dbReference>
<dbReference type="SUPFAM" id="SSF81330">
    <property type="entry name" value="Gated mechanosensitive channel"/>
    <property type="match status" value="1"/>
</dbReference>
<evidence type="ECO:0000313" key="11">
    <source>
        <dbReference type="Proteomes" id="UP001501175"/>
    </source>
</evidence>
<comment type="subunit">
    <text evidence="9">Homopentamer.</text>
</comment>
<keyword evidence="2 9" id="KW-0813">Transport</keyword>
<evidence type="ECO:0000256" key="7">
    <source>
        <dbReference type="ARBA" id="ARBA00023136"/>
    </source>
</evidence>
<proteinExistence type="inferred from homology"/>
<dbReference type="InterPro" id="IPR037673">
    <property type="entry name" value="MSC/AndL"/>
</dbReference>
<sequence>MLKEFKTFIAQGNVLDLAVGVIIGAAFGKIVNSLVEDIINPILGLFLGGVDLSNLRVILKDAVGETPEVAIRYGNFLNTALQFMIIAFIIFLIVKAANHIRRKPEEVVVVGERV</sequence>
<evidence type="ECO:0000256" key="5">
    <source>
        <dbReference type="ARBA" id="ARBA00022989"/>
    </source>
</evidence>
<dbReference type="InterPro" id="IPR001185">
    <property type="entry name" value="MS_channel"/>
</dbReference>
<dbReference type="HAMAP" id="MF_00115">
    <property type="entry name" value="MscL"/>
    <property type="match status" value="1"/>
</dbReference>
<keyword evidence="5 9" id="KW-1133">Transmembrane helix</keyword>
<dbReference type="PANTHER" id="PTHR30266">
    <property type="entry name" value="MECHANOSENSITIVE CHANNEL MSCL"/>
    <property type="match status" value="1"/>
</dbReference>
<keyword evidence="6 9" id="KW-0406">Ion transport</keyword>